<dbReference type="Proteomes" id="UP000199074">
    <property type="component" value="Unassembled WGS sequence"/>
</dbReference>
<dbReference type="Pfam" id="PF13229">
    <property type="entry name" value="Beta_helix"/>
    <property type="match status" value="1"/>
</dbReference>
<dbReference type="NCBIfam" id="TIGR03807">
    <property type="entry name" value="RR_fam_repeat"/>
    <property type="match status" value="1"/>
</dbReference>
<proteinExistence type="predicted"/>
<dbReference type="PROSITE" id="PS51318">
    <property type="entry name" value="TAT"/>
    <property type="match status" value="1"/>
</dbReference>
<dbReference type="AlphaFoldDB" id="A0A1I7NMX7"/>
<keyword evidence="1" id="KW-0732">Signal</keyword>
<dbReference type="InterPro" id="IPR012334">
    <property type="entry name" value="Pectin_lyas_fold"/>
</dbReference>
<dbReference type="NCBIfam" id="TIGR03808">
    <property type="entry name" value="RR_plus_rpt_1"/>
    <property type="match status" value="1"/>
</dbReference>
<dbReference type="STRING" id="429728.SAMN05216456_2306"/>
<organism evidence="3 4">
    <name type="scientific">Devosia crocina</name>
    <dbReference type="NCBI Taxonomy" id="429728"/>
    <lineage>
        <taxon>Bacteria</taxon>
        <taxon>Pseudomonadati</taxon>
        <taxon>Pseudomonadota</taxon>
        <taxon>Alphaproteobacteria</taxon>
        <taxon>Hyphomicrobiales</taxon>
        <taxon>Devosiaceae</taxon>
        <taxon>Devosia</taxon>
    </lineage>
</organism>
<dbReference type="EMBL" id="FPCK01000002">
    <property type="protein sequence ID" value="SFV36014.1"/>
    <property type="molecule type" value="Genomic_DNA"/>
</dbReference>
<dbReference type="RefSeq" id="WP_092424668.1">
    <property type="nucleotide sequence ID" value="NZ_FPCK01000002.1"/>
</dbReference>
<dbReference type="InterPro" id="IPR022388">
    <property type="entry name" value="CHP03808"/>
</dbReference>
<evidence type="ECO:0000313" key="4">
    <source>
        <dbReference type="Proteomes" id="UP000199074"/>
    </source>
</evidence>
<dbReference type="OrthoDB" id="9788772at2"/>
<dbReference type="InterPro" id="IPR006626">
    <property type="entry name" value="PbH1"/>
</dbReference>
<dbReference type="Gene3D" id="2.160.20.10">
    <property type="entry name" value="Single-stranded right-handed beta-helix, Pectin lyase-like"/>
    <property type="match status" value="1"/>
</dbReference>
<accession>A0A1I7NMX7</accession>
<name>A0A1I7NMX7_9HYPH</name>
<feature type="chain" id="PRO_5011757382" evidence="1">
    <location>
        <begin position="30"/>
        <end position="427"/>
    </location>
</feature>
<keyword evidence="4" id="KW-1185">Reference proteome</keyword>
<gene>
    <name evidence="3" type="ORF">SAMN05216456_2306</name>
</gene>
<feature type="domain" description="Right handed beta helix" evidence="2">
    <location>
        <begin position="147"/>
        <end position="299"/>
    </location>
</feature>
<evidence type="ECO:0000259" key="2">
    <source>
        <dbReference type="Pfam" id="PF13229"/>
    </source>
</evidence>
<dbReference type="SMART" id="SM00710">
    <property type="entry name" value="PbH1"/>
    <property type="match status" value="8"/>
</dbReference>
<feature type="signal peptide" evidence="1">
    <location>
        <begin position="1"/>
        <end position="29"/>
    </location>
</feature>
<evidence type="ECO:0000256" key="1">
    <source>
        <dbReference type="SAM" id="SignalP"/>
    </source>
</evidence>
<evidence type="ECO:0000313" key="3">
    <source>
        <dbReference type="EMBL" id="SFV36014.1"/>
    </source>
</evidence>
<dbReference type="SUPFAM" id="SSF51126">
    <property type="entry name" value="Pectin lyase-like"/>
    <property type="match status" value="1"/>
</dbReference>
<dbReference type="InterPro" id="IPR006311">
    <property type="entry name" value="TAT_signal"/>
</dbReference>
<dbReference type="InterPro" id="IPR039448">
    <property type="entry name" value="Beta_helix"/>
</dbReference>
<protein>
    <submittedName>
        <fullName evidence="3">Twin-arg-translocated uncharacterized repeat-containing protein</fullName>
    </submittedName>
</protein>
<dbReference type="InterPro" id="IPR022444">
    <property type="entry name" value="Cofactor-bd_rpt"/>
</dbReference>
<dbReference type="InterPro" id="IPR011050">
    <property type="entry name" value="Pectin_lyase_fold/virulence"/>
</dbReference>
<sequence>MRHDLQPTRRHVLAGLAGLSLALPAAAHAQVAALAPDSEADQSAALQAALDGATGRLALPAGRFRVSNIRFAPNLVVEGVPGATWLVANGAAIGGFLHQSGLVLRDVGFTGNSGSDPLFGLQGADTVTLERCHFSDSPGIALSIFQSAATVRDCTFTNHGDAAIHALDGKGFLATGNVISACANAGIRVWRSEQGPDGSILVNNRISDIEWVGGGNGQNGNGINVYLADEVIVADNHISDCAFTAVRLNTTSNCQVTGNICHTSGEVAIFSEFGYSGSVISNNVIDGAATGISITNLDSGGHIAVCSGNIVRNISPRSEVNPDTVPVGIYAEAEVAVTGNVVTNVPGVAIAAGFGSFMRAVAITGNVVYASDIGIGITVADDPGPVLIADNLIHDPRVGEIVGFRWTEIAEPDLRAVADRYPHVTIR</sequence>
<reference evidence="3 4" key="1">
    <citation type="submission" date="2016-10" db="EMBL/GenBank/DDBJ databases">
        <authorList>
            <person name="de Groot N.N."/>
        </authorList>
    </citation>
    <scope>NUCLEOTIDE SEQUENCE [LARGE SCALE GENOMIC DNA]</scope>
    <source>
        <strain evidence="3 4">IPL20</strain>
    </source>
</reference>